<accession>A0A061AII6</accession>
<keyword evidence="3 6" id="KW-0347">Helicase</keyword>
<feature type="domain" description="AAA+ ATPase" evidence="5">
    <location>
        <begin position="329"/>
        <end position="479"/>
    </location>
</feature>
<dbReference type="GO" id="GO:0003677">
    <property type="term" value="F:DNA binding"/>
    <property type="evidence" value="ECO:0007669"/>
    <property type="project" value="UniProtKB-UniRule"/>
</dbReference>
<protein>
    <recommendedName>
        <fullName evidence="3">ATP-dependent RecD2 DNA helicase</fullName>
        <ecNumber evidence="3">5.6.2.3</ecNumber>
    </recommendedName>
    <alternativeName>
        <fullName evidence="3">DNA 5'-3' helicase subunit RecD2</fullName>
    </alternativeName>
</protein>
<dbReference type="Gene3D" id="3.40.50.300">
    <property type="entry name" value="P-loop containing nucleotide triphosphate hydrolases"/>
    <property type="match status" value="2"/>
</dbReference>
<dbReference type="GO" id="GO:0009338">
    <property type="term" value="C:exodeoxyribonuclease V complex"/>
    <property type="evidence" value="ECO:0007669"/>
    <property type="project" value="TreeGrafter"/>
</dbReference>
<dbReference type="InterPro" id="IPR050534">
    <property type="entry name" value="Coronavir_polyprotein_1ab"/>
</dbReference>
<dbReference type="CDD" id="cd17933">
    <property type="entry name" value="DEXSc_RecD-like"/>
    <property type="match status" value="1"/>
</dbReference>
<evidence type="ECO:0000256" key="4">
    <source>
        <dbReference type="SAM" id="MobiDB-lite"/>
    </source>
</evidence>
<dbReference type="GO" id="GO:0005524">
    <property type="term" value="F:ATP binding"/>
    <property type="evidence" value="ECO:0007669"/>
    <property type="project" value="UniProtKB-UniRule"/>
</dbReference>
<dbReference type="NCBIfam" id="TIGR01448">
    <property type="entry name" value="recD_rel"/>
    <property type="match status" value="1"/>
</dbReference>
<dbReference type="OrthoDB" id="9803432at2"/>
<dbReference type="Gene3D" id="2.30.30.940">
    <property type="match status" value="1"/>
</dbReference>
<keyword evidence="3" id="KW-0413">Isomerase</keyword>
<dbReference type="FunCoup" id="A0A061AII6">
    <property type="interactions" value="130"/>
</dbReference>
<reference evidence="7" key="1">
    <citation type="submission" date="2014-05" db="EMBL/GenBank/DDBJ databases">
        <authorList>
            <person name="Kube M."/>
        </authorList>
    </citation>
    <scope>NUCLEOTIDE SEQUENCE [LARGE SCALE GENOMIC DNA]</scope>
</reference>
<dbReference type="EC" id="5.6.2.3" evidence="3"/>
<dbReference type="InterPro" id="IPR027417">
    <property type="entry name" value="P-loop_NTPase"/>
</dbReference>
<dbReference type="STRING" id="35623.Aocu_06990"/>
<dbReference type="Pfam" id="PF23139">
    <property type="entry name" value="OB_YrrC"/>
    <property type="match status" value="1"/>
</dbReference>
<dbReference type="Proteomes" id="UP000032434">
    <property type="component" value="Chromosome 1"/>
</dbReference>
<feature type="binding site" evidence="3">
    <location>
        <begin position="340"/>
        <end position="344"/>
    </location>
    <ligand>
        <name>ATP</name>
        <dbReference type="ChEBI" id="CHEBI:30616"/>
    </ligand>
</feature>
<evidence type="ECO:0000256" key="1">
    <source>
        <dbReference type="ARBA" id="ARBA00022741"/>
    </source>
</evidence>
<dbReference type="Pfam" id="PF13245">
    <property type="entry name" value="AAA_19"/>
    <property type="match status" value="1"/>
</dbReference>
<evidence type="ECO:0000256" key="3">
    <source>
        <dbReference type="HAMAP-Rule" id="MF_01488"/>
    </source>
</evidence>
<keyword evidence="2 3" id="KW-0067">ATP-binding</keyword>
<comment type="similarity">
    <text evidence="3">Belongs to the RecD family. RecD2 subfamily.</text>
</comment>
<evidence type="ECO:0000313" key="7">
    <source>
        <dbReference type="Proteomes" id="UP000032434"/>
    </source>
</evidence>
<keyword evidence="1 3" id="KW-0547">Nucleotide-binding</keyword>
<dbReference type="PATRIC" id="fig|35623.3.peg.699"/>
<comment type="catalytic activity">
    <reaction evidence="3">
        <text>ATP + H2O = ADP + phosphate + H(+)</text>
        <dbReference type="Rhea" id="RHEA:13065"/>
        <dbReference type="ChEBI" id="CHEBI:15377"/>
        <dbReference type="ChEBI" id="CHEBI:15378"/>
        <dbReference type="ChEBI" id="CHEBI:30616"/>
        <dbReference type="ChEBI" id="CHEBI:43474"/>
        <dbReference type="ChEBI" id="CHEBI:456216"/>
        <dbReference type="EC" id="5.6.2.3"/>
    </reaction>
</comment>
<evidence type="ECO:0000259" key="5">
    <source>
        <dbReference type="SMART" id="SM00382"/>
    </source>
</evidence>
<dbReference type="GO" id="GO:0017116">
    <property type="term" value="F:single-stranded DNA helicase activity"/>
    <property type="evidence" value="ECO:0007669"/>
    <property type="project" value="TreeGrafter"/>
</dbReference>
<feature type="region of interest" description="Disordered" evidence="4">
    <location>
        <begin position="718"/>
        <end position="742"/>
    </location>
</feature>
<dbReference type="InterPro" id="IPR029493">
    <property type="entry name" value="RecD2-like_HHH"/>
</dbReference>
<organism evidence="6 7">
    <name type="scientific">Acholeplasma oculi</name>
    <dbReference type="NCBI Taxonomy" id="35623"/>
    <lineage>
        <taxon>Bacteria</taxon>
        <taxon>Bacillati</taxon>
        <taxon>Mycoplasmatota</taxon>
        <taxon>Mollicutes</taxon>
        <taxon>Acholeplasmatales</taxon>
        <taxon>Acholeplasmataceae</taxon>
        <taxon>Acholeplasma</taxon>
    </lineage>
</organism>
<comment type="function">
    <text evidence="3">DNA-dependent ATPase and ATP-dependent 5'-3' DNA helicase. Has no activity on blunt DNA or DNA with 3'-overhangs, requires at least 10 bases of 5'-ssDNA for helicase activity.</text>
</comment>
<dbReference type="GO" id="GO:0043139">
    <property type="term" value="F:5'-3' DNA helicase activity"/>
    <property type="evidence" value="ECO:0007669"/>
    <property type="project" value="UniProtKB-UniRule"/>
</dbReference>
<dbReference type="Pfam" id="PF13538">
    <property type="entry name" value="UvrD_C_2"/>
    <property type="match status" value="1"/>
</dbReference>
<dbReference type="InterPro" id="IPR003593">
    <property type="entry name" value="AAA+_ATPase"/>
</dbReference>
<dbReference type="PANTHER" id="PTHR43788:SF6">
    <property type="entry name" value="DNA HELICASE B"/>
    <property type="match status" value="1"/>
</dbReference>
<dbReference type="HAMAP" id="MF_01488">
    <property type="entry name" value="RecD2"/>
    <property type="match status" value="1"/>
</dbReference>
<dbReference type="CDD" id="cd18809">
    <property type="entry name" value="SF1_C_RecD"/>
    <property type="match status" value="1"/>
</dbReference>
<sequence length="742" mass="85171">MENTIKGFVKNYVYRNEDNGYTIARLTTNNGKVVTIVGYFPLLSEEMEYEFKGEMIEHPKYGEQLKVISYERLDDMSENGLVRYLSSDNFTGIGPKTAQKIVDLLGMDAISKILEDELSLAPILNPIKRVRLKKELIHHQLEHMIFIKLMDYGLTSKVATKLYKTYQHQTLEKLEEDPYRLMYEIDGFGFIKSRDIAEKMGVAKEDIRSLKAAIVYTLETTAFGEGDLYLNINELGQRVKKILDIDVDYQEAIDILLKEGKIILENNQYFLSPIYEAEKAIAKRVIELKNQSLHTFDDDLLKLMLSQISLQKSIDYTEKQVEAILTAIKNPFTIITGGPGTGKTTLIDGLLTLYANYQKLKLSDPYTRDEIALMAPTGRAAKRMEELLNFPARTIHSHLGFDFGKSFKYDKRSPLPHKLIIIDEASMIDIFLMKYLLESVRDDASVVIVGDVDQLPSVGPGYVLGDMIQSGVIHVIRLNEIHRQAKESHIIKLATAINQQVLTKELLTSHEDVIFYKGDHEQIKHVILNQIEGAIHKGYDLIEDIQVLIPQYKGELGIDRMNQEIQKKFNPNYKKGLHMTYGDKSYYVGDKVIQLQNDRDKEIMNGDIGVVKDIQRNEKDQLQMTVLFDSNEVRFDTADLENLNLAYVISIHKSQGSEYKIVFLPIIRNYLHMLKKELIYTAITRAKQYLLILGDMNLLQYASNQLVEKRHTMLQKRLTSNDKDSDSSENNEEEALSPYDFM</sequence>
<evidence type="ECO:0000313" key="6">
    <source>
        <dbReference type="EMBL" id="CDR30772.1"/>
    </source>
</evidence>
<dbReference type="KEGG" id="aoc:Aocu_06990"/>
<dbReference type="InterPro" id="IPR055446">
    <property type="entry name" value="RecD2_N_OB"/>
</dbReference>
<gene>
    <name evidence="6" type="primary">yrrC</name>
    <name evidence="3" type="synonym">recD2</name>
    <name evidence="6" type="ORF">Aocu_06990</name>
</gene>
<dbReference type="Gene3D" id="1.10.10.2220">
    <property type="match status" value="1"/>
</dbReference>
<dbReference type="InterPro" id="IPR027785">
    <property type="entry name" value="UvrD-like_helicase_C"/>
</dbReference>
<dbReference type="GO" id="GO:0006310">
    <property type="term" value="P:DNA recombination"/>
    <property type="evidence" value="ECO:0007669"/>
    <property type="project" value="InterPro"/>
</dbReference>
<proteinExistence type="inferred from homology"/>
<dbReference type="Pfam" id="PF14490">
    <property type="entry name" value="HHH_RecD2"/>
    <property type="match status" value="1"/>
</dbReference>
<dbReference type="GO" id="GO:0016887">
    <property type="term" value="F:ATP hydrolysis activity"/>
    <property type="evidence" value="ECO:0007669"/>
    <property type="project" value="RHEA"/>
</dbReference>
<dbReference type="InParanoid" id="A0A061AII6"/>
<dbReference type="AlphaFoldDB" id="A0A061AII6"/>
<dbReference type="HOGENOM" id="CLU_007524_0_1_14"/>
<evidence type="ECO:0000256" key="2">
    <source>
        <dbReference type="ARBA" id="ARBA00022840"/>
    </source>
</evidence>
<dbReference type="InterPro" id="IPR006345">
    <property type="entry name" value="RecD2"/>
</dbReference>
<dbReference type="RefSeq" id="WP_045749281.1">
    <property type="nucleotide sequence ID" value="NZ_FUZK01000001.1"/>
</dbReference>
<dbReference type="SUPFAM" id="SSF52540">
    <property type="entry name" value="P-loop containing nucleoside triphosphate hydrolases"/>
    <property type="match status" value="2"/>
</dbReference>
<name>A0A061AII6_9MOLU</name>
<keyword evidence="7" id="KW-1185">Reference proteome</keyword>
<dbReference type="Pfam" id="PF18335">
    <property type="entry name" value="SH3_13"/>
    <property type="match status" value="1"/>
</dbReference>
<dbReference type="InterPro" id="IPR041451">
    <property type="entry name" value="RecD2_SH13"/>
</dbReference>
<keyword evidence="3" id="KW-0378">Hydrolase</keyword>
<dbReference type="PANTHER" id="PTHR43788">
    <property type="entry name" value="DNA2/NAM7 HELICASE FAMILY MEMBER"/>
    <property type="match status" value="1"/>
</dbReference>
<dbReference type="SMART" id="SM00382">
    <property type="entry name" value="AAA"/>
    <property type="match status" value="1"/>
</dbReference>
<keyword evidence="3" id="KW-0238">DNA-binding</keyword>
<dbReference type="EMBL" id="LK028559">
    <property type="protein sequence ID" value="CDR30772.1"/>
    <property type="molecule type" value="Genomic_DNA"/>
</dbReference>